<dbReference type="PaxDb" id="3708-A0A078JEN6"/>
<proteinExistence type="predicted"/>
<dbReference type="EMBL" id="LK034597">
    <property type="protein sequence ID" value="CDY64910.1"/>
    <property type="molecule type" value="Genomic_DNA"/>
</dbReference>
<feature type="region of interest" description="Disordered" evidence="1">
    <location>
        <begin position="78"/>
        <end position="103"/>
    </location>
</feature>
<dbReference type="AlphaFoldDB" id="A0A078JEN6"/>
<sequence>MKQGHEDTMMGSHPGGPVTASSVRCSIFEYLMVRFIFPLGSVSPGGFTGLVFDLFCFTVDWLYDIPCVTTAGKRLRLVPSKKQQEEQEDEYDSRLQFSPGRRTKLGGYESHGYTRWDGVGNFGERGSGYKDYRS</sequence>
<accession>A0A078JEN6</accession>
<evidence type="ECO:0000256" key="1">
    <source>
        <dbReference type="SAM" id="MobiDB-lite"/>
    </source>
</evidence>
<evidence type="ECO:0000313" key="2">
    <source>
        <dbReference type="EMBL" id="CDY64910.1"/>
    </source>
</evidence>
<dbReference type="Gramene" id="CDY64910">
    <property type="protein sequence ID" value="CDY64910"/>
    <property type="gene ID" value="GSBRNA2T00043847001"/>
</dbReference>
<reference evidence="2" key="2">
    <citation type="submission" date="2014-06" db="EMBL/GenBank/DDBJ databases">
        <authorList>
            <person name="Genoscope - CEA"/>
        </authorList>
    </citation>
    <scope>NUCLEOTIDE SEQUENCE</scope>
</reference>
<reference evidence="2" key="1">
    <citation type="journal article" date="2014" name="Science">
        <title>Plant genetics. Early allopolyploid evolution in the post-Neolithic Brassica napus oilseed genome.</title>
        <authorList>
            <person name="Chalhoub B."/>
            <person name="Denoeud F."/>
            <person name="Liu S."/>
            <person name="Parkin I.A."/>
            <person name="Tang H."/>
            <person name="Wang X."/>
            <person name="Chiquet J."/>
            <person name="Belcram H."/>
            <person name="Tong C."/>
            <person name="Samans B."/>
            <person name="Correa M."/>
            <person name="Da Silva C."/>
            <person name="Just J."/>
            <person name="Falentin C."/>
            <person name="Koh C.S."/>
            <person name="Le Clainche I."/>
            <person name="Bernard M."/>
            <person name="Bento P."/>
            <person name="Noel B."/>
            <person name="Labadie K."/>
            <person name="Alberti A."/>
            <person name="Charles M."/>
            <person name="Arnaud D."/>
            <person name="Guo H."/>
            <person name="Daviaud C."/>
            <person name="Alamery S."/>
            <person name="Jabbari K."/>
            <person name="Zhao M."/>
            <person name="Edger P.P."/>
            <person name="Chelaifa H."/>
            <person name="Tack D."/>
            <person name="Lassalle G."/>
            <person name="Mestiri I."/>
            <person name="Schnel N."/>
            <person name="Le Paslier M.C."/>
            <person name="Fan G."/>
            <person name="Renault V."/>
            <person name="Bayer P.E."/>
            <person name="Golicz A.A."/>
            <person name="Manoli S."/>
            <person name="Lee T.H."/>
            <person name="Thi V.H."/>
            <person name="Chalabi S."/>
            <person name="Hu Q."/>
            <person name="Fan C."/>
            <person name="Tollenaere R."/>
            <person name="Lu Y."/>
            <person name="Battail C."/>
            <person name="Shen J."/>
            <person name="Sidebottom C.H."/>
            <person name="Wang X."/>
            <person name="Canaguier A."/>
            <person name="Chauveau A."/>
            <person name="Berard A."/>
            <person name="Deniot G."/>
            <person name="Guan M."/>
            <person name="Liu Z."/>
            <person name="Sun F."/>
            <person name="Lim Y.P."/>
            <person name="Lyons E."/>
            <person name="Town C.D."/>
            <person name="Bancroft I."/>
            <person name="Wang X."/>
            <person name="Meng J."/>
            <person name="Ma J."/>
            <person name="Pires J.C."/>
            <person name="King G.J."/>
            <person name="Brunel D."/>
            <person name="Delourme R."/>
            <person name="Renard M."/>
            <person name="Aury J.M."/>
            <person name="Adams K.L."/>
            <person name="Batley J."/>
            <person name="Snowdon R.J."/>
            <person name="Tost J."/>
            <person name="Edwards D."/>
            <person name="Zhou Y."/>
            <person name="Hua W."/>
            <person name="Sharpe A.G."/>
            <person name="Paterson A.H."/>
            <person name="Guan C."/>
            <person name="Wincker P."/>
        </authorList>
    </citation>
    <scope>NUCLEOTIDE SEQUENCE [LARGE SCALE GENOMIC DNA]</scope>
</reference>
<gene>
    <name evidence="2" type="primary">BnaUnng00980D</name>
    <name evidence="2" type="ORF">GSBRNA2T00043847001</name>
</gene>
<organism evidence="2">
    <name type="scientific">Brassica napus</name>
    <name type="common">Rape</name>
    <dbReference type="NCBI Taxonomy" id="3708"/>
    <lineage>
        <taxon>Eukaryota</taxon>
        <taxon>Viridiplantae</taxon>
        <taxon>Streptophyta</taxon>
        <taxon>Embryophyta</taxon>
        <taxon>Tracheophyta</taxon>
        <taxon>Spermatophyta</taxon>
        <taxon>Magnoliopsida</taxon>
        <taxon>eudicotyledons</taxon>
        <taxon>Gunneridae</taxon>
        <taxon>Pentapetalae</taxon>
        <taxon>rosids</taxon>
        <taxon>malvids</taxon>
        <taxon>Brassicales</taxon>
        <taxon>Brassicaceae</taxon>
        <taxon>Brassiceae</taxon>
        <taxon>Brassica</taxon>
    </lineage>
</organism>
<name>A0A078JEN6_BRANA</name>
<protein>
    <submittedName>
        <fullName evidence="2">BnaUnng00980D protein</fullName>
    </submittedName>
</protein>